<evidence type="ECO:0000256" key="1">
    <source>
        <dbReference type="SAM" id="Phobius"/>
    </source>
</evidence>
<gene>
    <name evidence="2" type="ORF">VNO78_08422</name>
</gene>
<sequence>MKLDEWCYDPGETMANRVMIEYIRGSYGFSCWDGLDIFLSSFLALYSFTPIILAGYKVYKASGKVQQRLNPKQQIELRAKTKTMAKAGPAWCQCILTCEKDHFFFLPPSELLTITRSRDV</sequence>
<dbReference type="Proteomes" id="UP001386955">
    <property type="component" value="Unassembled WGS sequence"/>
</dbReference>
<keyword evidence="1" id="KW-0812">Transmembrane</keyword>
<dbReference type="AlphaFoldDB" id="A0AAN9SUT0"/>
<keyword evidence="1" id="KW-0472">Membrane</keyword>
<feature type="transmembrane region" description="Helical" evidence="1">
    <location>
        <begin position="37"/>
        <end position="59"/>
    </location>
</feature>
<keyword evidence="3" id="KW-1185">Reference proteome</keyword>
<proteinExistence type="predicted"/>
<protein>
    <submittedName>
        <fullName evidence="2">Uncharacterized protein</fullName>
    </submittedName>
</protein>
<reference evidence="2 3" key="1">
    <citation type="submission" date="2024-01" db="EMBL/GenBank/DDBJ databases">
        <title>The genomes of 5 underutilized Papilionoideae crops provide insights into root nodulation and disease resistanc.</title>
        <authorList>
            <person name="Jiang F."/>
        </authorList>
    </citation>
    <scope>NUCLEOTIDE SEQUENCE [LARGE SCALE GENOMIC DNA]</scope>
    <source>
        <strain evidence="2">DUOXIRENSHENG_FW03</strain>
        <tissue evidence="2">Leaves</tissue>
    </source>
</reference>
<keyword evidence="1" id="KW-1133">Transmembrane helix</keyword>
<evidence type="ECO:0000313" key="3">
    <source>
        <dbReference type="Proteomes" id="UP001386955"/>
    </source>
</evidence>
<accession>A0AAN9SUT0</accession>
<comment type="caution">
    <text evidence="2">The sequence shown here is derived from an EMBL/GenBank/DDBJ whole genome shotgun (WGS) entry which is preliminary data.</text>
</comment>
<name>A0AAN9SUT0_PSOTE</name>
<organism evidence="2 3">
    <name type="scientific">Psophocarpus tetragonolobus</name>
    <name type="common">Winged bean</name>
    <name type="synonym">Dolichos tetragonolobus</name>
    <dbReference type="NCBI Taxonomy" id="3891"/>
    <lineage>
        <taxon>Eukaryota</taxon>
        <taxon>Viridiplantae</taxon>
        <taxon>Streptophyta</taxon>
        <taxon>Embryophyta</taxon>
        <taxon>Tracheophyta</taxon>
        <taxon>Spermatophyta</taxon>
        <taxon>Magnoliopsida</taxon>
        <taxon>eudicotyledons</taxon>
        <taxon>Gunneridae</taxon>
        <taxon>Pentapetalae</taxon>
        <taxon>rosids</taxon>
        <taxon>fabids</taxon>
        <taxon>Fabales</taxon>
        <taxon>Fabaceae</taxon>
        <taxon>Papilionoideae</taxon>
        <taxon>50 kb inversion clade</taxon>
        <taxon>NPAAA clade</taxon>
        <taxon>indigoferoid/millettioid clade</taxon>
        <taxon>Phaseoleae</taxon>
        <taxon>Psophocarpus</taxon>
    </lineage>
</organism>
<evidence type="ECO:0000313" key="2">
    <source>
        <dbReference type="EMBL" id="KAK7406789.1"/>
    </source>
</evidence>
<dbReference type="EMBL" id="JAYMYS010000002">
    <property type="protein sequence ID" value="KAK7406789.1"/>
    <property type="molecule type" value="Genomic_DNA"/>
</dbReference>